<dbReference type="PROSITE" id="PS50035">
    <property type="entry name" value="PLD"/>
    <property type="match status" value="2"/>
</dbReference>
<dbReference type="Pfam" id="PF13091">
    <property type="entry name" value="PLDc_2"/>
    <property type="match status" value="2"/>
</dbReference>
<dbReference type="GO" id="GO:0032049">
    <property type="term" value="P:cardiolipin biosynthetic process"/>
    <property type="evidence" value="ECO:0007669"/>
    <property type="project" value="UniProtKB-UniRule"/>
</dbReference>
<dbReference type="EC" id="2.7.8.-" evidence="12"/>
<gene>
    <name evidence="15" type="ORF">BTN92_07225</name>
</gene>
<feature type="transmembrane region" description="Helical" evidence="13">
    <location>
        <begin position="9"/>
        <end position="26"/>
    </location>
</feature>
<dbReference type="PANTHER" id="PTHR21248:SF22">
    <property type="entry name" value="PHOSPHOLIPASE D"/>
    <property type="match status" value="1"/>
</dbReference>
<dbReference type="Pfam" id="PF13396">
    <property type="entry name" value="PLDc_N"/>
    <property type="match status" value="1"/>
</dbReference>
<dbReference type="CDD" id="cd09112">
    <property type="entry name" value="PLDc_CLS_2"/>
    <property type="match status" value="1"/>
</dbReference>
<keyword evidence="3" id="KW-0444">Lipid biosynthesis</keyword>
<evidence type="ECO:0000256" key="4">
    <source>
        <dbReference type="ARBA" id="ARBA00022679"/>
    </source>
</evidence>
<evidence type="ECO:0000256" key="3">
    <source>
        <dbReference type="ARBA" id="ARBA00022516"/>
    </source>
</evidence>
<dbReference type="Proteomes" id="UP000189299">
    <property type="component" value="Unassembled WGS sequence"/>
</dbReference>
<feature type="domain" description="PLD phosphodiesterase" evidence="14">
    <location>
        <begin position="235"/>
        <end position="262"/>
    </location>
</feature>
<dbReference type="GO" id="GO:0008808">
    <property type="term" value="F:cardiolipin synthase activity"/>
    <property type="evidence" value="ECO:0007669"/>
    <property type="project" value="UniProtKB-UniRule"/>
</dbReference>
<keyword evidence="7 13" id="KW-1133">Transmembrane helix</keyword>
<evidence type="ECO:0000313" key="16">
    <source>
        <dbReference type="Proteomes" id="UP000189299"/>
    </source>
</evidence>
<sequence length="509" mass="58357">MIKNKLQQYKILLILLILVAVSLIIFLNQIIYAWLIVEIFAFLLCGYLVIFDQREATSKIAWILALLFLPVVGIMLYYLIGREPRLRKLSKQQLDNERNIQETVSKILQEHSEIIHAKHDLSKEIFHLSAKYPTKDNQLTLLKEGTDAFASLLQDIKQATHHVHVFFYIIKGDETGEELVAALIEKARQGIKVRFMYDSVGSIAFPNQLLDTMRENGVEVRTYDLLNSPWLSNKANWRNHRKIVVIDGEIAHTGGMNIGNEYSGRGKKFSYWRDTNVRIEGPSVLELQECFVYDWLFLDEGTETITYFINQQELYFPLQTEQPKGSEIVQVVYGGPYDQERIIKDSFNDLIGKAVDSIKIAMPYFIPDEETLGALRRAARCGIKVQLIIPGKGDRGISFHGTNSFIDDLLSAGVEVSIYDTTAFIHCKYMIVDDVVATIGSTNFDIRSFYLNHELSMFIYGPSKTIDELNVHFTEDLAHAEKVKKDEWQERSAWTKIKEKISGLFVPIL</sequence>
<keyword evidence="2" id="KW-1003">Cell membrane</keyword>
<feature type="domain" description="PLD phosphodiesterase" evidence="14">
    <location>
        <begin position="421"/>
        <end position="448"/>
    </location>
</feature>
<keyword evidence="9 13" id="KW-0472">Membrane</keyword>
<evidence type="ECO:0000256" key="8">
    <source>
        <dbReference type="ARBA" id="ARBA00023098"/>
    </source>
</evidence>
<keyword evidence="6" id="KW-0677">Repeat</keyword>
<dbReference type="NCBIfam" id="TIGR04265">
    <property type="entry name" value="bac_cardiolipin"/>
    <property type="match status" value="1"/>
</dbReference>
<evidence type="ECO:0000256" key="1">
    <source>
        <dbReference type="ARBA" id="ARBA00004651"/>
    </source>
</evidence>
<feature type="transmembrane region" description="Helical" evidence="13">
    <location>
        <begin position="32"/>
        <end position="50"/>
    </location>
</feature>
<evidence type="ECO:0000256" key="7">
    <source>
        <dbReference type="ARBA" id="ARBA00022989"/>
    </source>
</evidence>
<name>A0A1V2UJ57_ENTMU</name>
<dbReference type="InterPro" id="IPR022924">
    <property type="entry name" value="Cardiolipin_synthase"/>
</dbReference>
<organism evidence="15 16">
    <name type="scientific">Enterococcus mundtii</name>
    <dbReference type="NCBI Taxonomy" id="53346"/>
    <lineage>
        <taxon>Bacteria</taxon>
        <taxon>Bacillati</taxon>
        <taxon>Bacillota</taxon>
        <taxon>Bacilli</taxon>
        <taxon>Lactobacillales</taxon>
        <taxon>Enterococcaceae</taxon>
        <taxon>Enterococcus</taxon>
    </lineage>
</organism>
<evidence type="ECO:0000256" key="11">
    <source>
        <dbReference type="ARBA" id="ARBA00023264"/>
    </source>
</evidence>
<dbReference type="STRING" id="53346.A5802_000055"/>
<keyword evidence="4" id="KW-0808">Transferase</keyword>
<dbReference type="CDD" id="cd09110">
    <property type="entry name" value="PLDc_CLS_1"/>
    <property type="match status" value="1"/>
</dbReference>
<evidence type="ECO:0000313" key="15">
    <source>
        <dbReference type="EMBL" id="ONN43411.1"/>
    </source>
</evidence>
<dbReference type="Gene3D" id="3.30.870.10">
    <property type="entry name" value="Endonuclease Chain A"/>
    <property type="match status" value="2"/>
</dbReference>
<keyword evidence="5 13" id="KW-0812">Transmembrane</keyword>
<dbReference type="SUPFAM" id="SSF56024">
    <property type="entry name" value="Phospholipase D/nuclease"/>
    <property type="match status" value="2"/>
</dbReference>
<dbReference type="AlphaFoldDB" id="A0A1V2UJ57"/>
<dbReference type="SMART" id="SM00155">
    <property type="entry name" value="PLDc"/>
    <property type="match status" value="2"/>
</dbReference>
<dbReference type="InterPro" id="IPR001736">
    <property type="entry name" value="PLipase_D/transphosphatidylase"/>
</dbReference>
<evidence type="ECO:0000256" key="10">
    <source>
        <dbReference type="ARBA" id="ARBA00023209"/>
    </source>
</evidence>
<reference evidence="15 16" key="1">
    <citation type="submission" date="2016-12" db="EMBL/GenBank/DDBJ databases">
        <authorList>
            <person name="Song W.-J."/>
            <person name="Kurnit D.M."/>
        </authorList>
    </citation>
    <scope>NUCLEOTIDE SEQUENCE [LARGE SCALE GENOMIC DNA]</scope>
    <source>
        <strain evidence="15 16">CGB1038-1_S1</strain>
    </source>
</reference>
<evidence type="ECO:0000256" key="13">
    <source>
        <dbReference type="SAM" id="Phobius"/>
    </source>
</evidence>
<accession>A0A1V2UJ57</accession>
<comment type="subcellular location">
    <subcellularLocation>
        <location evidence="1">Cell membrane</location>
        <topology evidence="1">Multi-pass membrane protein</topology>
    </subcellularLocation>
</comment>
<evidence type="ECO:0000256" key="2">
    <source>
        <dbReference type="ARBA" id="ARBA00022475"/>
    </source>
</evidence>
<evidence type="ECO:0000256" key="5">
    <source>
        <dbReference type="ARBA" id="ARBA00022692"/>
    </source>
</evidence>
<feature type="transmembrane region" description="Helical" evidence="13">
    <location>
        <begin position="62"/>
        <end position="80"/>
    </location>
</feature>
<comment type="caution">
    <text evidence="15">The sequence shown here is derived from an EMBL/GenBank/DDBJ whole genome shotgun (WGS) entry which is preliminary data.</text>
</comment>
<dbReference type="OrthoDB" id="9762009at2"/>
<protein>
    <recommendedName>
        <fullName evidence="12">Cardiolipin synthase</fullName>
        <ecNumber evidence="12">2.7.8.-</ecNumber>
    </recommendedName>
</protein>
<dbReference type="InterPro" id="IPR025202">
    <property type="entry name" value="PLD-like_dom"/>
</dbReference>
<dbReference type="EMBL" id="MSTR01000006">
    <property type="protein sequence ID" value="ONN43411.1"/>
    <property type="molecule type" value="Genomic_DNA"/>
</dbReference>
<dbReference type="PANTHER" id="PTHR21248">
    <property type="entry name" value="CARDIOLIPIN SYNTHASE"/>
    <property type="match status" value="1"/>
</dbReference>
<keyword evidence="11" id="KW-1208">Phospholipid metabolism</keyword>
<evidence type="ECO:0000259" key="14">
    <source>
        <dbReference type="PROSITE" id="PS50035"/>
    </source>
</evidence>
<proteinExistence type="predicted"/>
<dbReference type="InterPro" id="IPR027379">
    <property type="entry name" value="CLS_N"/>
</dbReference>
<evidence type="ECO:0000256" key="12">
    <source>
        <dbReference type="NCBIfam" id="TIGR04265"/>
    </source>
</evidence>
<keyword evidence="10" id="KW-0594">Phospholipid biosynthesis</keyword>
<keyword evidence="8" id="KW-0443">Lipid metabolism</keyword>
<evidence type="ECO:0000256" key="9">
    <source>
        <dbReference type="ARBA" id="ARBA00023136"/>
    </source>
</evidence>
<dbReference type="RefSeq" id="WP_062806252.1">
    <property type="nucleotide sequence ID" value="NZ_CABMMO010000006.1"/>
</dbReference>
<dbReference type="GO" id="GO:0005886">
    <property type="term" value="C:plasma membrane"/>
    <property type="evidence" value="ECO:0007669"/>
    <property type="project" value="UniProtKB-SubCell"/>
</dbReference>
<evidence type="ECO:0000256" key="6">
    <source>
        <dbReference type="ARBA" id="ARBA00022737"/>
    </source>
</evidence>